<feature type="domain" description="PAC" evidence="10">
    <location>
        <begin position="333"/>
        <end position="385"/>
    </location>
</feature>
<feature type="coiled-coil region" evidence="7">
    <location>
        <begin position="687"/>
        <end position="718"/>
    </location>
</feature>
<gene>
    <name evidence="11" type="ORF">QLS71_008230</name>
</gene>
<dbReference type="SMART" id="SM00382">
    <property type="entry name" value="AAA"/>
    <property type="match status" value="1"/>
</dbReference>
<dbReference type="Pfam" id="PF13426">
    <property type="entry name" value="PAS_9"/>
    <property type="match status" value="2"/>
</dbReference>
<keyword evidence="12" id="KW-1185">Reference proteome</keyword>
<dbReference type="GO" id="GO:0005524">
    <property type="term" value="F:ATP binding"/>
    <property type="evidence" value="ECO:0007669"/>
    <property type="project" value="UniProtKB-KW"/>
</dbReference>
<proteinExistence type="predicted"/>
<evidence type="ECO:0000259" key="8">
    <source>
        <dbReference type="PROSITE" id="PS50045"/>
    </source>
</evidence>
<evidence type="ECO:0000256" key="3">
    <source>
        <dbReference type="ARBA" id="ARBA00023015"/>
    </source>
</evidence>
<dbReference type="CDD" id="cd00130">
    <property type="entry name" value="PAS"/>
    <property type="match status" value="3"/>
</dbReference>
<evidence type="ECO:0000256" key="5">
    <source>
        <dbReference type="ARBA" id="ARBA00023159"/>
    </source>
</evidence>
<dbReference type="PROSITE" id="PS50112">
    <property type="entry name" value="PAS"/>
    <property type="match status" value="4"/>
</dbReference>
<dbReference type="InterPro" id="IPR002197">
    <property type="entry name" value="HTH_Fis"/>
</dbReference>
<sequence>MKTSRVVNKDSKIEKMNFFISLFQNSPIPKTISNISTKKYVFVNPAWEKFTGFTKKEAIGKTALDLEFSGSEDLALIRGKLLKEKEVISYECSVKLKSGIENKVLRSFYIIAVKDEEFVLNTINNFEGLDIYKEEQELIKRTEELLVAQDSIESMTDGFMTLNNEWIYTYVNKKAAIMLGKKPEDLIGKHIWTEFPEVVGLPFYSNYNKAFETQQIITFEDYYHPWDRWFENRVIPSKDGISVSFQDITDRKKAEELLIKSERYLDRIINNIGDPLFVKDSESRLLLVNNVFCSIFNLSREDIIGKTLAEDVSADERENFLKIDKQVLLTGVENINEEYLTVRGEKTRIISTKKTRFVDDNGNKFLIGVIRDVTERKQAEIDLKLSKEFTDKLIMSMQEGLIIVNLEGEIIMVNDSTCNILQYSKEELLGMEFPYPFINVEDFKGFGNISKKIVRGEKPSFQFEFIKKSGEKFSASFLTGNIKNDKEDVIALFGTMKDISEELKVQHTLEDIAKKSTQKKAVILELAGLVGSDFETALGKITSLSAETLNIERVSVWKYNTDKSELICQKEYNLKDQSYSNRSILREKDNSDYFKALSRKETICVFDAVKNKITKGFAEDYLIPNGVTSMMDVFIQGATGNYGVLCFEHVGPKRKWTADEEEFAISIANLVSLMVESKERNLAEIKLIESNEKLLLVNTELNKLKKELEQENVYLREEIDLVFNYEEMVYSSAAFSNVLTDVERVAATKATVLLLGESGTGKELLARAIHNISPRKNKPLIKVNCAAIPKELIESELFGHKKGSFTGAVNDKLGKFKLADGGTLFLDEIGELPLDMQPKLLRAIQESEIEQVGGIETHKIDIRIIAATNKDLKKEILNKNFREDLYFRINVFPIVVPPLRERVEDIPILIEHFVDKFSKVYNKNIKYISEEAKQSMQAYKWPGNIRELENLIERAVILSDSETLILSSIETSSVSKELPISMSSLTLNEVQRNHIIKTLERCNWKIDGANGASKLLDIKPSTLRDRMKKLGIKKSS</sequence>
<keyword evidence="1" id="KW-0547">Nucleotide-binding</keyword>
<dbReference type="InterPro" id="IPR013656">
    <property type="entry name" value="PAS_4"/>
</dbReference>
<dbReference type="Gene3D" id="3.30.450.40">
    <property type="match status" value="1"/>
</dbReference>
<dbReference type="PROSITE" id="PS00675">
    <property type="entry name" value="SIGMA54_INTERACT_1"/>
    <property type="match status" value="1"/>
</dbReference>
<accession>A0AAU7ELB0</accession>
<dbReference type="Gene3D" id="1.10.8.60">
    <property type="match status" value="1"/>
</dbReference>
<keyword evidence="2" id="KW-0067">ATP-binding</keyword>
<feature type="domain" description="PAS" evidence="9">
    <location>
        <begin position="152"/>
        <end position="195"/>
    </location>
</feature>
<dbReference type="PROSITE" id="PS50113">
    <property type="entry name" value="PAC"/>
    <property type="match status" value="2"/>
</dbReference>
<dbReference type="CDD" id="cd00009">
    <property type="entry name" value="AAA"/>
    <property type="match status" value="1"/>
</dbReference>
<keyword evidence="3" id="KW-0805">Transcription regulation</keyword>
<dbReference type="Pfam" id="PF00158">
    <property type="entry name" value="Sigma54_activat"/>
    <property type="match status" value="1"/>
</dbReference>
<dbReference type="SUPFAM" id="SSF52540">
    <property type="entry name" value="P-loop containing nucleoside triphosphate hydrolases"/>
    <property type="match status" value="1"/>
</dbReference>
<keyword evidence="4" id="KW-0238">DNA-binding</keyword>
<dbReference type="InterPro" id="IPR058031">
    <property type="entry name" value="AAA_lid_NorR"/>
</dbReference>
<evidence type="ECO:0000256" key="7">
    <source>
        <dbReference type="SAM" id="Coils"/>
    </source>
</evidence>
<evidence type="ECO:0000313" key="11">
    <source>
        <dbReference type="EMBL" id="XBL15993.1"/>
    </source>
</evidence>
<keyword evidence="7" id="KW-0175">Coiled coil</keyword>
<dbReference type="Gene3D" id="3.40.50.300">
    <property type="entry name" value="P-loop containing nucleotide triphosphate hydrolases"/>
    <property type="match status" value="1"/>
</dbReference>
<dbReference type="PROSITE" id="PS00676">
    <property type="entry name" value="SIGMA54_INTERACT_2"/>
    <property type="match status" value="1"/>
</dbReference>
<dbReference type="InterPro" id="IPR025943">
    <property type="entry name" value="Sigma_54_int_dom_ATP-bd_2"/>
</dbReference>
<name>A0AAU7ELB0_9FLAO</name>
<dbReference type="InterPro" id="IPR000700">
    <property type="entry name" value="PAS-assoc_C"/>
</dbReference>
<dbReference type="SUPFAM" id="SSF55785">
    <property type="entry name" value="PYP-like sensor domain (PAS domain)"/>
    <property type="match status" value="4"/>
</dbReference>
<feature type="domain" description="PAS" evidence="9">
    <location>
        <begin position="261"/>
        <end position="331"/>
    </location>
</feature>
<protein>
    <submittedName>
        <fullName evidence="11">Sigma 54-interacting transcriptional regulator</fullName>
    </submittedName>
</protein>
<dbReference type="AlphaFoldDB" id="A0AAU7ELB0"/>
<dbReference type="PROSITE" id="PS00688">
    <property type="entry name" value="SIGMA54_INTERACT_3"/>
    <property type="match status" value="1"/>
</dbReference>
<evidence type="ECO:0000256" key="4">
    <source>
        <dbReference type="ARBA" id="ARBA00023125"/>
    </source>
</evidence>
<evidence type="ECO:0000256" key="2">
    <source>
        <dbReference type="ARBA" id="ARBA00022840"/>
    </source>
</evidence>
<dbReference type="SMART" id="SM00091">
    <property type="entry name" value="PAS"/>
    <property type="match status" value="4"/>
</dbReference>
<evidence type="ECO:0000313" key="12">
    <source>
        <dbReference type="Proteomes" id="UP001224325"/>
    </source>
</evidence>
<dbReference type="Pfam" id="PF08448">
    <property type="entry name" value="PAS_4"/>
    <property type="match status" value="2"/>
</dbReference>
<dbReference type="KEGG" id="mlil:QLS71_008230"/>
<dbReference type="FunFam" id="3.40.50.300:FF:000006">
    <property type="entry name" value="DNA-binding transcriptional regulator NtrC"/>
    <property type="match status" value="1"/>
</dbReference>
<dbReference type="Pfam" id="PF01590">
    <property type="entry name" value="GAF"/>
    <property type="match status" value="1"/>
</dbReference>
<dbReference type="InterPro" id="IPR025662">
    <property type="entry name" value="Sigma_54_int_dom_ATP-bd_1"/>
</dbReference>
<dbReference type="SUPFAM" id="SSF55781">
    <property type="entry name" value="GAF domain-like"/>
    <property type="match status" value="1"/>
</dbReference>
<dbReference type="SUPFAM" id="SSF46689">
    <property type="entry name" value="Homeodomain-like"/>
    <property type="match status" value="1"/>
</dbReference>
<dbReference type="InterPro" id="IPR035965">
    <property type="entry name" value="PAS-like_dom_sf"/>
</dbReference>
<evidence type="ECO:0000256" key="6">
    <source>
        <dbReference type="ARBA" id="ARBA00023163"/>
    </source>
</evidence>
<dbReference type="InterPro" id="IPR029016">
    <property type="entry name" value="GAF-like_dom_sf"/>
</dbReference>
<dbReference type="PANTHER" id="PTHR32071">
    <property type="entry name" value="TRANSCRIPTIONAL REGULATORY PROTEIN"/>
    <property type="match status" value="1"/>
</dbReference>
<dbReference type="Gene3D" id="1.10.10.60">
    <property type="entry name" value="Homeodomain-like"/>
    <property type="match status" value="1"/>
</dbReference>
<dbReference type="Gene3D" id="3.30.450.20">
    <property type="entry name" value="PAS domain"/>
    <property type="match status" value="4"/>
</dbReference>
<evidence type="ECO:0000259" key="10">
    <source>
        <dbReference type="PROSITE" id="PS50113"/>
    </source>
</evidence>
<dbReference type="FunFam" id="1.10.8.60:FF:000014">
    <property type="entry name" value="DNA-binding transcriptional regulator NtrC"/>
    <property type="match status" value="1"/>
</dbReference>
<dbReference type="GO" id="GO:0043565">
    <property type="term" value="F:sequence-specific DNA binding"/>
    <property type="evidence" value="ECO:0007669"/>
    <property type="project" value="InterPro"/>
</dbReference>
<dbReference type="RefSeq" id="WP_308993205.1">
    <property type="nucleotide sequence ID" value="NZ_CP155618.1"/>
</dbReference>
<dbReference type="Pfam" id="PF25601">
    <property type="entry name" value="AAA_lid_14"/>
    <property type="match status" value="1"/>
</dbReference>
<dbReference type="InterPro" id="IPR027417">
    <property type="entry name" value="P-loop_NTPase"/>
</dbReference>
<evidence type="ECO:0000259" key="9">
    <source>
        <dbReference type="PROSITE" id="PS50112"/>
    </source>
</evidence>
<dbReference type="InterPro" id="IPR000014">
    <property type="entry name" value="PAS"/>
</dbReference>
<evidence type="ECO:0000256" key="1">
    <source>
        <dbReference type="ARBA" id="ARBA00022741"/>
    </source>
</evidence>
<dbReference type="InterPro" id="IPR009057">
    <property type="entry name" value="Homeodomain-like_sf"/>
</dbReference>
<feature type="domain" description="Sigma-54 factor interaction" evidence="8">
    <location>
        <begin position="728"/>
        <end position="957"/>
    </location>
</feature>
<dbReference type="Proteomes" id="UP001224325">
    <property type="component" value="Chromosome"/>
</dbReference>
<dbReference type="InterPro" id="IPR002078">
    <property type="entry name" value="Sigma_54_int"/>
</dbReference>
<dbReference type="GO" id="GO:0006355">
    <property type="term" value="P:regulation of DNA-templated transcription"/>
    <property type="evidence" value="ECO:0007669"/>
    <property type="project" value="InterPro"/>
</dbReference>
<feature type="domain" description="PAS" evidence="9">
    <location>
        <begin position="15"/>
        <end position="91"/>
    </location>
</feature>
<dbReference type="InterPro" id="IPR003593">
    <property type="entry name" value="AAA+_ATPase"/>
</dbReference>
<dbReference type="Pfam" id="PF02954">
    <property type="entry name" value="HTH_8"/>
    <property type="match status" value="1"/>
</dbReference>
<dbReference type="EMBL" id="CP155618">
    <property type="protein sequence ID" value="XBL15993.1"/>
    <property type="molecule type" value="Genomic_DNA"/>
</dbReference>
<dbReference type="InterPro" id="IPR025944">
    <property type="entry name" value="Sigma_54_int_dom_CS"/>
</dbReference>
<keyword evidence="6" id="KW-0804">Transcription</keyword>
<dbReference type="InterPro" id="IPR003018">
    <property type="entry name" value="GAF"/>
</dbReference>
<dbReference type="NCBIfam" id="TIGR00229">
    <property type="entry name" value="sensory_box"/>
    <property type="match status" value="4"/>
</dbReference>
<feature type="domain" description="PAC" evidence="10">
    <location>
        <begin position="459"/>
        <end position="511"/>
    </location>
</feature>
<feature type="domain" description="PAS" evidence="9">
    <location>
        <begin position="386"/>
        <end position="457"/>
    </location>
</feature>
<dbReference type="PROSITE" id="PS50045">
    <property type="entry name" value="SIGMA54_INTERACT_4"/>
    <property type="match status" value="1"/>
</dbReference>
<keyword evidence="5" id="KW-0010">Activator</keyword>
<reference evidence="11" key="1">
    <citation type="submission" date="2024-04" db="EMBL/GenBank/DDBJ databases">
        <title>Mariniflexile litorale, isolated from the shallow sediments of the Sea of Japan.</title>
        <authorList>
            <person name="Romanenko L."/>
            <person name="Isaeva M."/>
        </authorList>
    </citation>
    <scope>NUCLEOTIDE SEQUENCE [LARGE SCALE GENOMIC DNA]</scope>
    <source>
        <strain evidence="11">KMM 9835</strain>
    </source>
</reference>
<organism evidence="11 12">
    <name type="scientific">Mariniflexile litorale</name>
    <dbReference type="NCBI Taxonomy" id="3045158"/>
    <lineage>
        <taxon>Bacteria</taxon>
        <taxon>Pseudomonadati</taxon>
        <taxon>Bacteroidota</taxon>
        <taxon>Flavobacteriia</taxon>
        <taxon>Flavobacteriales</taxon>
        <taxon>Flavobacteriaceae</taxon>
        <taxon>Mariniflexile</taxon>
    </lineage>
</organism>